<protein>
    <submittedName>
        <fullName evidence="1">Uncharacterized protein</fullName>
    </submittedName>
</protein>
<organism evidence="1 2">
    <name type="scientific">Tanacetum coccineum</name>
    <dbReference type="NCBI Taxonomy" id="301880"/>
    <lineage>
        <taxon>Eukaryota</taxon>
        <taxon>Viridiplantae</taxon>
        <taxon>Streptophyta</taxon>
        <taxon>Embryophyta</taxon>
        <taxon>Tracheophyta</taxon>
        <taxon>Spermatophyta</taxon>
        <taxon>Magnoliopsida</taxon>
        <taxon>eudicotyledons</taxon>
        <taxon>Gunneridae</taxon>
        <taxon>Pentapetalae</taxon>
        <taxon>asterids</taxon>
        <taxon>campanulids</taxon>
        <taxon>Asterales</taxon>
        <taxon>Asteraceae</taxon>
        <taxon>Asteroideae</taxon>
        <taxon>Anthemideae</taxon>
        <taxon>Anthemidinae</taxon>
        <taxon>Tanacetum</taxon>
    </lineage>
</organism>
<dbReference type="PANTHER" id="PTHR33116:SF86">
    <property type="entry name" value="REVERSE TRANSCRIPTASE DOMAIN-CONTAINING PROTEIN"/>
    <property type="match status" value="1"/>
</dbReference>
<gene>
    <name evidence="1" type="ORF">Tco_0989294</name>
</gene>
<keyword evidence="2" id="KW-1185">Reference proteome</keyword>
<sequence length="263" mass="30488">MKMTRECPVISHIFFADDSLFFLKASIHECNKLISILDKYCAASGQSINFSNLLSFSIPIHLRSSNLIYATVSKCQLYTQKGWKQKFLSHKLMSHVKCFFWGGDAHEKHIHWVKWERMSHPKKEGGLGFRDLNAFNLALLAKQGIPPWKSILQGRDLLLEGIRWQVGNGLNISFWTQKWAPYHEDFYIRTPCGPFNNSQLVSDFILDGAWNMSKLKAHVSDQEANFIAKIPIFRTHTNDNRLALRCERKLYCEIRIMSSFEMA</sequence>
<comment type="caution">
    <text evidence="1">The sequence shown here is derived from an EMBL/GenBank/DDBJ whole genome shotgun (WGS) entry which is preliminary data.</text>
</comment>
<reference evidence="1" key="2">
    <citation type="submission" date="2022-01" db="EMBL/GenBank/DDBJ databases">
        <authorList>
            <person name="Yamashiro T."/>
            <person name="Shiraishi A."/>
            <person name="Satake H."/>
            <person name="Nakayama K."/>
        </authorList>
    </citation>
    <scope>NUCLEOTIDE SEQUENCE</scope>
</reference>
<proteinExistence type="predicted"/>
<dbReference type="Proteomes" id="UP001151760">
    <property type="component" value="Unassembled WGS sequence"/>
</dbReference>
<accession>A0ABQ5EUC8</accession>
<name>A0ABQ5EUC8_9ASTR</name>
<evidence type="ECO:0000313" key="1">
    <source>
        <dbReference type="EMBL" id="GJT54240.1"/>
    </source>
</evidence>
<reference evidence="1" key="1">
    <citation type="journal article" date="2022" name="Int. J. Mol. Sci.">
        <title>Draft Genome of Tanacetum Coccineum: Genomic Comparison of Closely Related Tanacetum-Family Plants.</title>
        <authorList>
            <person name="Yamashiro T."/>
            <person name="Shiraishi A."/>
            <person name="Nakayama K."/>
            <person name="Satake H."/>
        </authorList>
    </citation>
    <scope>NUCLEOTIDE SEQUENCE</scope>
</reference>
<evidence type="ECO:0000313" key="2">
    <source>
        <dbReference type="Proteomes" id="UP001151760"/>
    </source>
</evidence>
<dbReference type="EMBL" id="BQNB010016655">
    <property type="protein sequence ID" value="GJT54240.1"/>
    <property type="molecule type" value="Genomic_DNA"/>
</dbReference>
<dbReference type="PANTHER" id="PTHR33116">
    <property type="entry name" value="REVERSE TRANSCRIPTASE ZINC-BINDING DOMAIN-CONTAINING PROTEIN-RELATED-RELATED"/>
    <property type="match status" value="1"/>
</dbReference>